<keyword evidence="5 6" id="KW-0472">Membrane</keyword>
<evidence type="ECO:0000313" key="8">
    <source>
        <dbReference type="Proteomes" id="UP000053201"/>
    </source>
</evidence>
<evidence type="ECO:0008006" key="9">
    <source>
        <dbReference type="Google" id="ProtNLM"/>
    </source>
</evidence>
<gene>
    <name evidence="7" type="ORF">SPPG_05642</name>
</gene>
<dbReference type="eggNOG" id="KOG1944">
    <property type="taxonomic scope" value="Eukaryota"/>
</dbReference>
<evidence type="ECO:0000256" key="5">
    <source>
        <dbReference type="ARBA" id="ARBA00023136"/>
    </source>
</evidence>
<dbReference type="STRING" id="645134.A0A0L0HEJ5"/>
<organism evidence="7 8">
    <name type="scientific">Spizellomyces punctatus (strain DAOM BR117)</name>
    <dbReference type="NCBI Taxonomy" id="645134"/>
    <lineage>
        <taxon>Eukaryota</taxon>
        <taxon>Fungi</taxon>
        <taxon>Fungi incertae sedis</taxon>
        <taxon>Chytridiomycota</taxon>
        <taxon>Chytridiomycota incertae sedis</taxon>
        <taxon>Chytridiomycetes</taxon>
        <taxon>Spizellomycetales</taxon>
        <taxon>Spizellomycetaceae</taxon>
        <taxon>Spizellomyces</taxon>
    </lineage>
</organism>
<keyword evidence="3 6" id="KW-0812">Transmembrane</keyword>
<dbReference type="Pfam" id="PF04117">
    <property type="entry name" value="Mpv17_PMP22"/>
    <property type="match status" value="1"/>
</dbReference>
<evidence type="ECO:0000256" key="4">
    <source>
        <dbReference type="ARBA" id="ARBA00022989"/>
    </source>
</evidence>
<reference evidence="7 8" key="1">
    <citation type="submission" date="2009-08" db="EMBL/GenBank/DDBJ databases">
        <title>The Genome Sequence of Spizellomyces punctatus strain DAOM BR117.</title>
        <authorList>
            <consortium name="The Broad Institute Genome Sequencing Platform"/>
            <person name="Russ C."/>
            <person name="Cuomo C."/>
            <person name="Shea T."/>
            <person name="Young S.K."/>
            <person name="Zeng Q."/>
            <person name="Koehrsen M."/>
            <person name="Haas B."/>
            <person name="Borodovsky M."/>
            <person name="Guigo R."/>
            <person name="Alvarado L."/>
            <person name="Berlin A."/>
            <person name="Bochicchio J."/>
            <person name="Borenstein D."/>
            <person name="Chapman S."/>
            <person name="Chen Z."/>
            <person name="Engels R."/>
            <person name="Freedman E."/>
            <person name="Gellesch M."/>
            <person name="Goldberg J."/>
            <person name="Griggs A."/>
            <person name="Gujja S."/>
            <person name="Heiman D."/>
            <person name="Hepburn T."/>
            <person name="Howarth C."/>
            <person name="Jen D."/>
            <person name="Larson L."/>
            <person name="Lewis B."/>
            <person name="Mehta T."/>
            <person name="Park D."/>
            <person name="Pearson M."/>
            <person name="Roberts A."/>
            <person name="Saif S."/>
            <person name="Shenoy N."/>
            <person name="Sisk P."/>
            <person name="Stolte C."/>
            <person name="Sykes S."/>
            <person name="Thomson T."/>
            <person name="Walk T."/>
            <person name="White J."/>
            <person name="Yandava C."/>
            <person name="Burger G."/>
            <person name="Gray M.W."/>
            <person name="Holland P.W.H."/>
            <person name="King N."/>
            <person name="Lang F.B.F."/>
            <person name="Roger A.J."/>
            <person name="Ruiz-Trillo I."/>
            <person name="Lander E."/>
            <person name="Nusbaum C."/>
        </authorList>
    </citation>
    <scope>NUCLEOTIDE SEQUENCE [LARGE SCALE GENOMIC DNA]</scope>
    <source>
        <strain evidence="7 8">DAOM BR117</strain>
    </source>
</reference>
<dbReference type="RefSeq" id="XP_016607439.1">
    <property type="nucleotide sequence ID" value="XM_016753851.1"/>
</dbReference>
<dbReference type="Proteomes" id="UP000053201">
    <property type="component" value="Unassembled WGS sequence"/>
</dbReference>
<feature type="transmembrane region" description="Helical" evidence="6">
    <location>
        <begin position="197"/>
        <end position="215"/>
    </location>
</feature>
<name>A0A0L0HEJ5_SPIPD</name>
<dbReference type="AlphaFoldDB" id="A0A0L0HEJ5"/>
<evidence type="ECO:0000313" key="7">
    <source>
        <dbReference type="EMBL" id="KNC99399.1"/>
    </source>
</evidence>
<evidence type="ECO:0000256" key="1">
    <source>
        <dbReference type="ARBA" id="ARBA00004141"/>
    </source>
</evidence>
<dbReference type="PANTHER" id="PTHR11266:SF93">
    <property type="entry name" value="INTEGRAL MEMBRANE PROTEIN 25D9-6"/>
    <property type="match status" value="1"/>
</dbReference>
<dbReference type="InterPro" id="IPR007248">
    <property type="entry name" value="Mpv17_PMP22"/>
</dbReference>
<proteinExistence type="inferred from homology"/>
<accession>A0A0L0HEJ5</accession>
<dbReference type="GeneID" id="27689003"/>
<dbReference type="VEuPathDB" id="FungiDB:SPPG_05642"/>
<evidence type="ECO:0000256" key="6">
    <source>
        <dbReference type="RuleBase" id="RU363053"/>
    </source>
</evidence>
<keyword evidence="8" id="KW-1185">Reference proteome</keyword>
<dbReference type="OMA" id="KMAIYGA"/>
<evidence type="ECO:0000256" key="3">
    <source>
        <dbReference type="ARBA" id="ARBA00022692"/>
    </source>
</evidence>
<dbReference type="PANTHER" id="PTHR11266">
    <property type="entry name" value="PEROXISOMAL MEMBRANE PROTEIN 2, PXMP2 MPV17"/>
    <property type="match status" value="1"/>
</dbReference>
<feature type="transmembrane region" description="Helical" evidence="6">
    <location>
        <begin position="96"/>
        <end position="112"/>
    </location>
</feature>
<dbReference type="OrthoDB" id="860at2759"/>
<evidence type="ECO:0000256" key="2">
    <source>
        <dbReference type="ARBA" id="ARBA00006824"/>
    </source>
</evidence>
<keyword evidence="4 6" id="KW-1133">Transmembrane helix</keyword>
<protein>
    <recommendedName>
        <fullName evidence="9">Mpv17/PMP22 family protein</fullName>
    </recommendedName>
</protein>
<dbReference type="GO" id="GO:0005778">
    <property type="term" value="C:peroxisomal membrane"/>
    <property type="evidence" value="ECO:0007669"/>
    <property type="project" value="TreeGrafter"/>
</dbReference>
<feature type="transmembrane region" description="Helical" evidence="6">
    <location>
        <begin position="145"/>
        <end position="163"/>
    </location>
</feature>
<dbReference type="EMBL" id="KQ257458">
    <property type="protein sequence ID" value="KNC99399.1"/>
    <property type="molecule type" value="Genomic_DNA"/>
</dbReference>
<comment type="similarity">
    <text evidence="2 6">Belongs to the peroxisomal membrane protein PXMP2/4 family.</text>
</comment>
<sequence length="232" mass="25399">MFASRVSPASAIKYTHFPTTTHYHPSPHTPTTQRMTVEIETLPPPTLWTRYVLALQTHPVLTKASTSATLNALQELLASRIAGSDARLARQKAAKMAAYGFFVSGPLGHYLYQGLDKAFKDKTGAGWSILKLLVSNLVIAPIQNAVYLAAMAYIAGAGIPGILQTLKTRLLGVMKMTWLIFPSVQIIAFKYLSQELWLPFFNLVAFVFGTYINVVTKLAAEKKKGVTGGKDL</sequence>
<dbReference type="InParanoid" id="A0A0L0HEJ5"/>
<comment type="subcellular location">
    <subcellularLocation>
        <location evidence="1">Membrane</location>
        <topology evidence="1">Multi-pass membrane protein</topology>
    </subcellularLocation>
</comment>
<feature type="transmembrane region" description="Helical" evidence="6">
    <location>
        <begin position="170"/>
        <end position="191"/>
    </location>
</feature>